<accession>A0ABR1NZ91</accession>
<evidence type="ECO:0000259" key="1">
    <source>
        <dbReference type="Pfam" id="PF01425"/>
    </source>
</evidence>
<protein>
    <recommendedName>
        <fullName evidence="1">Amidase domain-containing protein</fullName>
    </recommendedName>
</protein>
<name>A0ABR1NZ91_DIAER</name>
<dbReference type="SUPFAM" id="SSF75304">
    <property type="entry name" value="Amidase signature (AS) enzymes"/>
    <property type="match status" value="1"/>
</dbReference>
<sequence>MKANVIDEASLPEIFANWTSIDDVFQDGFSTVVLLGGQAEASNASRSEADGSAFLILKLDSPNVPSGPYFLETATGALHQAYRLYNDFSGAFTKSLLQTPNGTFEPLSAHVASSATATIGVPSRLYYTKTAKKPLAGVRIGVKDVYQLAGAKSSFGSRAWYELYPASNTTGTAVQRLIDAGAQIVGLQKASQFANGERATAEWVDYHSPFNPRGDGYQDSSSSSAGAGSSIASYEWLDLALGTDTGGSVRDPAGVSGVFGNRPSHGLVPLDHVMPLSTRLDTAGFVTRDPYLWDEAQKVLYGNNYTSFVGHEGVTYPTKIYTMEFYDSNLSTGDAILVNFAEKLARFVGGTVTALDLEAAWDESVPSEAGGQGVMEYMNLTYPTLIGKEQAALVRDPFYADYAAAHDNRFPFVNPVPLSRWDWADEQSPDALNQAITSKSVFKEWFNSKILPASNDSAQCSSAILLYPRTWASRTTRDHYITGPSSASGPGTSRLSPFSEAPDSIFTVGEVSEWSDITQHKEWFPVSVDVMAAKGCDGLLVRLAQDLVKEGILPLPKVGSSIKGSEVLSRRATGTEPRQRKKVSQMASVDWKRRLVALGSE</sequence>
<reference evidence="2 3" key="1">
    <citation type="submission" date="2024-02" db="EMBL/GenBank/DDBJ databases">
        <title>De novo assembly and annotation of 12 fungi associated with fruit tree decline syndrome in Ontario, Canada.</title>
        <authorList>
            <person name="Sulman M."/>
            <person name="Ellouze W."/>
            <person name="Ilyukhin E."/>
        </authorList>
    </citation>
    <scope>NUCLEOTIDE SEQUENCE [LARGE SCALE GENOMIC DNA]</scope>
    <source>
        <strain evidence="2 3">M169</strain>
    </source>
</reference>
<dbReference type="Pfam" id="PF01425">
    <property type="entry name" value="Amidase"/>
    <property type="match status" value="1"/>
</dbReference>
<evidence type="ECO:0000313" key="2">
    <source>
        <dbReference type="EMBL" id="KAK7720848.1"/>
    </source>
</evidence>
<dbReference type="Proteomes" id="UP001430848">
    <property type="component" value="Unassembled WGS sequence"/>
</dbReference>
<evidence type="ECO:0000313" key="3">
    <source>
        <dbReference type="Proteomes" id="UP001430848"/>
    </source>
</evidence>
<dbReference type="PANTHER" id="PTHR46310:SF7">
    <property type="entry name" value="AMIDASE 1"/>
    <property type="match status" value="1"/>
</dbReference>
<comment type="caution">
    <text evidence="2">The sequence shown here is derived from an EMBL/GenBank/DDBJ whole genome shotgun (WGS) entry which is preliminary data.</text>
</comment>
<proteinExistence type="predicted"/>
<dbReference type="InterPro" id="IPR023631">
    <property type="entry name" value="Amidase_dom"/>
</dbReference>
<dbReference type="InterPro" id="IPR036928">
    <property type="entry name" value="AS_sf"/>
</dbReference>
<dbReference type="PANTHER" id="PTHR46310">
    <property type="entry name" value="AMIDASE 1"/>
    <property type="match status" value="1"/>
</dbReference>
<keyword evidence="3" id="KW-1185">Reference proteome</keyword>
<feature type="domain" description="Amidase" evidence="1">
    <location>
        <begin position="128"/>
        <end position="289"/>
    </location>
</feature>
<dbReference type="Gene3D" id="3.90.1300.10">
    <property type="entry name" value="Amidase signature (AS) domain"/>
    <property type="match status" value="1"/>
</dbReference>
<organism evidence="2 3">
    <name type="scientific">Diaporthe eres</name>
    <name type="common">Phomopsis oblonga</name>
    <dbReference type="NCBI Taxonomy" id="83184"/>
    <lineage>
        <taxon>Eukaryota</taxon>
        <taxon>Fungi</taxon>
        <taxon>Dikarya</taxon>
        <taxon>Ascomycota</taxon>
        <taxon>Pezizomycotina</taxon>
        <taxon>Sordariomycetes</taxon>
        <taxon>Sordariomycetidae</taxon>
        <taxon>Diaporthales</taxon>
        <taxon>Diaporthaceae</taxon>
        <taxon>Diaporthe</taxon>
        <taxon>Diaporthe eres species complex</taxon>
    </lineage>
</organism>
<dbReference type="EMBL" id="JAKNSF020000072">
    <property type="protein sequence ID" value="KAK7720848.1"/>
    <property type="molecule type" value="Genomic_DNA"/>
</dbReference>
<gene>
    <name evidence="2" type="ORF">SLS63_009631</name>
</gene>